<evidence type="ECO:0000256" key="1">
    <source>
        <dbReference type="SAM" id="MobiDB-lite"/>
    </source>
</evidence>
<reference evidence="3" key="1">
    <citation type="journal article" date="2019" name="Int. J. Syst. Evol. Microbiol.">
        <title>The Global Catalogue of Microorganisms (GCM) 10K type strain sequencing project: providing services to taxonomists for standard genome sequencing and annotation.</title>
        <authorList>
            <consortium name="The Broad Institute Genomics Platform"/>
            <consortium name="The Broad Institute Genome Sequencing Center for Infectious Disease"/>
            <person name="Wu L."/>
            <person name="Ma J."/>
        </authorList>
    </citation>
    <scope>NUCLEOTIDE SEQUENCE [LARGE SCALE GENOMIC DNA]</scope>
    <source>
        <strain evidence="3">CCUG 52537</strain>
    </source>
</reference>
<proteinExistence type="predicted"/>
<dbReference type="EMBL" id="JBHTIK010000004">
    <property type="protein sequence ID" value="MFD0848256.1"/>
    <property type="molecule type" value="Genomic_DNA"/>
</dbReference>
<feature type="compositionally biased region" description="Polar residues" evidence="1">
    <location>
        <begin position="1"/>
        <end position="15"/>
    </location>
</feature>
<dbReference type="RefSeq" id="WP_381488705.1">
    <property type="nucleotide sequence ID" value="NZ_JBHTIK010000004.1"/>
</dbReference>
<accession>A0ABW3C1B8</accession>
<evidence type="ECO:0000313" key="2">
    <source>
        <dbReference type="EMBL" id="MFD0848256.1"/>
    </source>
</evidence>
<feature type="non-terminal residue" evidence="2">
    <location>
        <position position="1"/>
    </location>
</feature>
<evidence type="ECO:0000313" key="3">
    <source>
        <dbReference type="Proteomes" id="UP001597124"/>
    </source>
</evidence>
<comment type="caution">
    <text evidence="2">The sequence shown here is derived from an EMBL/GenBank/DDBJ whole genome shotgun (WGS) entry which is preliminary data.</text>
</comment>
<feature type="region of interest" description="Disordered" evidence="1">
    <location>
        <begin position="1"/>
        <end position="22"/>
    </location>
</feature>
<keyword evidence="3" id="KW-1185">Reference proteome</keyword>
<organism evidence="2 3">
    <name type="scientific">Sphingosinicella xenopeptidilytica</name>
    <dbReference type="NCBI Taxonomy" id="364098"/>
    <lineage>
        <taxon>Bacteria</taxon>
        <taxon>Pseudomonadati</taxon>
        <taxon>Pseudomonadota</taxon>
        <taxon>Alphaproteobacteria</taxon>
        <taxon>Sphingomonadales</taxon>
        <taxon>Sphingosinicellaceae</taxon>
        <taxon>Sphingosinicella</taxon>
    </lineage>
</organism>
<protein>
    <submittedName>
        <fullName evidence="2">Uncharacterized protein</fullName>
    </submittedName>
</protein>
<sequence>ASPTSALSLSPQSSYGYPLSTKPKQINDTVRQIRERGSFVTKDGATITVSPTTQITAYVVADLEPSLRKLSQDYDFKISWDSKSLFNYHEGFKIYTEVFGYDKLLEDAKRRNGPFFDVLLSDIGH</sequence>
<gene>
    <name evidence="2" type="ORF">ACFQ00_07970</name>
</gene>
<name>A0ABW3C1B8_SPHXN</name>
<dbReference type="Proteomes" id="UP001597124">
    <property type="component" value="Unassembled WGS sequence"/>
</dbReference>